<evidence type="ECO:0000313" key="9">
    <source>
        <dbReference type="EMBL" id="KAK2703914.1"/>
    </source>
</evidence>
<evidence type="ECO:0000256" key="5">
    <source>
        <dbReference type="ARBA" id="ARBA00023054"/>
    </source>
</evidence>
<dbReference type="GO" id="GO:0051231">
    <property type="term" value="P:spindle elongation"/>
    <property type="evidence" value="ECO:0007669"/>
    <property type="project" value="TreeGrafter"/>
</dbReference>
<dbReference type="GO" id="GO:0007018">
    <property type="term" value="P:microtubule-based movement"/>
    <property type="evidence" value="ECO:0007669"/>
    <property type="project" value="InterPro"/>
</dbReference>
<protein>
    <recommendedName>
        <fullName evidence="8">Kinesin motor domain-containing protein</fullName>
    </recommendedName>
</protein>
<comment type="caution">
    <text evidence="9">The sequence shown here is derived from an EMBL/GenBank/DDBJ whole genome shotgun (WGS) entry which is preliminary data.</text>
</comment>
<dbReference type="SUPFAM" id="SSF56219">
    <property type="entry name" value="DNase I-like"/>
    <property type="match status" value="1"/>
</dbReference>
<dbReference type="PANTHER" id="PTHR47969:SF15">
    <property type="entry name" value="CHROMOSOME-ASSOCIATED KINESIN KIF4A-RELATED"/>
    <property type="match status" value="1"/>
</dbReference>
<dbReference type="GO" id="GO:0008017">
    <property type="term" value="F:microtubule binding"/>
    <property type="evidence" value="ECO:0007669"/>
    <property type="project" value="InterPro"/>
</dbReference>
<feature type="binding site" evidence="7">
    <location>
        <begin position="46"/>
        <end position="53"/>
    </location>
    <ligand>
        <name>ATP</name>
        <dbReference type="ChEBI" id="CHEBI:30616"/>
    </ligand>
</feature>
<keyword evidence="10" id="KW-1185">Reference proteome</keyword>
<dbReference type="PANTHER" id="PTHR47969">
    <property type="entry name" value="CHROMOSOME-ASSOCIATED KINESIN KIF4A-RELATED"/>
    <property type="match status" value="1"/>
</dbReference>
<evidence type="ECO:0000256" key="7">
    <source>
        <dbReference type="PROSITE-ProRule" id="PRU00283"/>
    </source>
</evidence>
<dbReference type="InterPro" id="IPR036961">
    <property type="entry name" value="Kinesin_motor_dom_sf"/>
</dbReference>
<evidence type="ECO:0000313" key="10">
    <source>
        <dbReference type="Proteomes" id="UP001187531"/>
    </source>
</evidence>
<name>A0AA88HBB9_ARTSF</name>
<keyword evidence="4 7" id="KW-0067">ATP-binding</keyword>
<dbReference type="EMBL" id="JAVRJZ010000061">
    <property type="protein sequence ID" value="KAK2703914.1"/>
    <property type="molecule type" value="Genomic_DNA"/>
</dbReference>
<sequence length="281" mass="31758">MGSDQTFTFDYVFDMDSSQEIVYETAVAQLIEKSFQGFNVTVLAYGQTGSGKTYTMGTGFEDESPYDLPGIITRAIRSIFDQANAKKEGVRFEFDCQFLELYNEEIVDLLAKKDAFASLTEEIIREIKQYNIDLLALSEIWRKGMGQKNLQDVYVLFYSGDDTHHSSGIGIMMPLEVQRSVLKPTSVNDRIMLAQFVTEHSKLSVIVCNAPTNKEDEDVKDSFYETLHAATKDIPKPDVVFVLGDLNLKVESGRQCCPEVVRQHGLGLVNEMAHYQWIISK</sequence>
<keyword evidence="5" id="KW-0175">Coiled coil</keyword>
<dbReference type="Pfam" id="PF00225">
    <property type="entry name" value="Kinesin"/>
    <property type="match status" value="1"/>
</dbReference>
<keyword evidence="7" id="KW-0505">Motor protein</keyword>
<dbReference type="InterPro" id="IPR036691">
    <property type="entry name" value="Endo/exonu/phosph_ase_sf"/>
</dbReference>
<dbReference type="GO" id="GO:0005875">
    <property type="term" value="C:microtubule associated complex"/>
    <property type="evidence" value="ECO:0007669"/>
    <property type="project" value="TreeGrafter"/>
</dbReference>
<evidence type="ECO:0000256" key="6">
    <source>
        <dbReference type="ARBA" id="ARBA00023212"/>
    </source>
</evidence>
<keyword evidence="2" id="KW-0963">Cytoplasm</keyword>
<keyword evidence="6" id="KW-0206">Cytoskeleton</keyword>
<dbReference type="GO" id="GO:0005524">
    <property type="term" value="F:ATP binding"/>
    <property type="evidence" value="ECO:0007669"/>
    <property type="project" value="UniProtKB-UniRule"/>
</dbReference>
<dbReference type="GO" id="GO:0007052">
    <property type="term" value="P:mitotic spindle organization"/>
    <property type="evidence" value="ECO:0007669"/>
    <property type="project" value="TreeGrafter"/>
</dbReference>
<dbReference type="Gene3D" id="3.40.850.10">
    <property type="entry name" value="Kinesin motor domain"/>
    <property type="match status" value="1"/>
</dbReference>
<comment type="similarity">
    <text evidence="7">Belongs to the TRAFAC class myosin-kinesin ATPase superfamily. Kinesin family.</text>
</comment>
<dbReference type="InterPro" id="IPR001752">
    <property type="entry name" value="Kinesin_motor_dom"/>
</dbReference>
<keyword evidence="3 7" id="KW-0547">Nucleotide-binding</keyword>
<proteinExistence type="inferred from homology"/>
<feature type="domain" description="Kinesin motor" evidence="8">
    <location>
        <begin position="1"/>
        <end position="126"/>
    </location>
</feature>
<evidence type="ECO:0000259" key="8">
    <source>
        <dbReference type="PROSITE" id="PS50067"/>
    </source>
</evidence>
<evidence type="ECO:0000256" key="2">
    <source>
        <dbReference type="ARBA" id="ARBA00022490"/>
    </source>
</evidence>
<dbReference type="AlphaFoldDB" id="A0AA88HBB9"/>
<dbReference type="InterPro" id="IPR027640">
    <property type="entry name" value="Kinesin-like_fam"/>
</dbReference>
<evidence type="ECO:0000256" key="1">
    <source>
        <dbReference type="ARBA" id="ARBA00004245"/>
    </source>
</evidence>
<reference evidence="9" key="1">
    <citation type="submission" date="2023-07" db="EMBL/GenBank/DDBJ databases">
        <title>Chromosome-level genome assembly of Artemia franciscana.</title>
        <authorList>
            <person name="Jo E."/>
        </authorList>
    </citation>
    <scope>NUCLEOTIDE SEQUENCE</scope>
    <source>
        <tissue evidence="9">Whole body</tissue>
    </source>
</reference>
<evidence type="ECO:0000256" key="4">
    <source>
        <dbReference type="ARBA" id="ARBA00022840"/>
    </source>
</evidence>
<dbReference type="SMART" id="SM00129">
    <property type="entry name" value="KISc"/>
    <property type="match status" value="1"/>
</dbReference>
<dbReference type="Proteomes" id="UP001187531">
    <property type="component" value="Unassembled WGS sequence"/>
</dbReference>
<gene>
    <name evidence="9" type="ORF">QYM36_017735</name>
</gene>
<dbReference type="SUPFAM" id="SSF52540">
    <property type="entry name" value="P-loop containing nucleoside triphosphate hydrolases"/>
    <property type="match status" value="1"/>
</dbReference>
<dbReference type="PROSITE" id="PS50067">
    <property type="entry name" value="KINESIN_MOTOR_2"/>
    <property type="match status" value="1"/>
</dbReference>
<accession>A0AA88HBB9</accession>
<evidence type="ECO:0000256" key="3">
    <source>
        <dbReference type="ARBA" id="ARBA00022741"/>
    </source>
</evidence>
<dbReference type="InterPro" id="IPR027417">
    <property type="entry name" value="P-loop_NTPase"/>
</dbReference>
<dbReference type="GO" id="GO:0003777">
    <property type="term" value="F:microtubule motor activity"/>
    <property type="evidence" value="ECO:0007669"/>
    <property type="project" value="InterPro"/>
</dbReference>
<organism evidence="9 10">
    <name type="scientific">Artemia franciscana</name>
    <name type="common">Brine shrimp</name>
    <name type="synonym">Artemia sanfranciscana</name>
    <dbReference type="NCBI Taxonomy" id="6661"/>
    <lineage>
        <taxon>Eukaryota</taxon>
        <taxon>Metazoa</taxon>
        <taxon>Ecdysozoa</taxon>
        <taxon>Arthropoda</taxon>
        <taxon>Crustacea</taxon>
        <taxon>Branchiopoda</taxon>
        <taxon>Anostraca</taxon>
        <taxon>Artemiidae</taxon>
        <taxon>Artemia</taxon>
    </lineage>
</organism>
<comment type="subcellular location">
    <subcellularLocation>
        <location evidence="1">Cytoplasm</location>
        <location evidence="1">Cytoskeleton</location>
    </subcellularLocation>
</comment>